<organism evidence="2 3">
    <name type="scientific">Nonomuraea soli</name>
    <dbReference type="NCBI Taxonomy" id="1032476"/>
    <lineage>
        <taxon>Bacteria</taxon>
        <taxon>Bacillati</taxon>
        <taxon>Actinomycetota</taxon>
        <taxon>Actinomycetes</taxon>
        <taxon>Streptosporangiales</taxon>
        <taxon>Streptosporangiaceae</taxon>
        <taxon>Nonomuraea</taxon>
    </lineage>
</organism>
<feature type="compositionally biased region" description="Basic and acidic residues" evidence="1">
    <location>
        <begin position="73"/>
        <end position="82"/>
    </location>
</feature>
<accession>A0A7W0CQP0</accession>
<reference evidence="2 3" key="1">
    <citation type="submission" date="2020-07" db="EMBL/GenBank/DDBJ databases">
        <title>Genomic Encyclopedia of Type Strains, Phase IV (KMG-IV): sequencing the most valuable type-strain genomes for metagenomic binning, comparative biology and taxonomic classification.</title>
        <authorList>
            <person name="Goeker M."/>
        </authorList>
    </citation>
    <scope>NUCLEOTIDE SEQUENCE [LARGE SCALE GENOMIC DNA]</scope>
    <source>
        <strain evidence="2 3">DSM 45533</strain>
    </source>
</reference>
<dbReference type="AlphaFoldDB" id="A0A7W0CQP0"/>
<evidence type="ECO:0000313" key="2">
    <source>
        <dbReference type="EMBL" id="MBA2895472.1"/>
    </source>
</evidence>
<keyword evidence="3" id="KW-1185">Reference proteome</keyword>
<name>A0A7W0CQP0_9ACTN</name>
<evidence type="ECO:0000256" key="1">
    <source>
        <dbReference type="SAM" id="MobiDB-lite"/>
    </source>
</evidence>
<dbReference type="EMBL" id="JACDUR010000007">
    <property type="protein sequence ID" value="MBA2895472.1"/>
    <property type="molecule type" value="Genomic_DNA"/>
</dbReference>
<feature type="region of interest" description="Disordered" evidence="1">
    <location>
        <begin position="61"/>
        <end position="122"/>
    </location>
</feature>
<comment type="caution">
    <text evidence="2">The sequence shown here is derived from an EMBL/GenBank/DDBJ whole genome shotgun (WGS) entry which is preliminary data.</text>
</comment>
<gene>
    <name evidence="2" type="ORF">HNR30_006858</name>
</gene>
<evidence type="ECO:0000313" key="3">
    <source>
        <dbReference type="Proteomes" id="UP000530928"/>
    </source>
</evidence>
<feature type="compositionally biased region" description="Basic and acidic residues" evidence="1">
    <location>
        <begin position="97"/>
        <end position="111"/>
    </location>
</feature>
<sequence length="142" mass="14794">MGLGAALLAPAILAGGLMAGELGYQRQAADEGKGAAAALPGGAPAVRGVVFEPVLAPAPARPDRVYGGMVPAPEREPQRDEPGVVVEPGNGGGETVRVPRTEGSEGAERPRRGPVRPAEGCPGEWEETWLWELCREHERQSV</sequence>
<protein>
    <submittedName>
        <fullName evidence="2">Uncharacterized protein</fullName>
    </submittedName>
</protein>
<dbReference type="Proteomes" id="UP000530928">
    <property type="component" value="Unassembled WGS sequence"/>
</dbReference>
<proteinExistence type="predicted"/>